<feature type="compositionally biased region" description="Basic and acidic residues" evidence="1">
    <location>
        <begin position="57"/>
        <end position="68"/>
    </location>
</feature>
<comment type="caution">
    <text evidence="2">The sequence shown here is derived from an EMBL/GenBank/DDBJ whole genome shotgun (WGS) entry which is preliminary data.</text>
</comment>
<protein>
    <submittedName>
        <fullName evidence="2">Uncharacterized protein</fullName>
    </submittedName>
</protein>
<name>X0UM68_9ZZZZ</name>
<evidence type="ECO:0000256" key="1">
    <source>
        <dbReference type="SAM" id="MobiDB-lite"/>
    </source>
</evidence>
<evidence type="ECO:0000313" key="2">
    <source>
        <dbReference type="EMBL" id="GAG06760.1"/>
    </source>
</evidence>
<feature type="region of interest" description="Disordered" evidence="1">
    <location>
        <begin position="48"/>
        <end position="68"/>
    </location>
</feature>
<gene>
    <name evidence="2" type="ORF">S01H1_46290</name>
</gene>
<sequence>MDAAGGEQLGQVLLAGLTEGQAIDREVVFQAPVAVVILAERVREYSSLDPSAASGDPEWRKATECVRG</sequence>
<accession>X0UM68</accession>
<reference evidence="2" key="1">
    <citation type="journal article" date="2014" name="Front. Microbiol.">
        <title>High frequency of phylogenetically diverse reductive dehalogenase-homologous genes in deep subseafloor sedimentary metagenomes.</title>
        <authorList>
            <person name="Kawai M."/>
            <person name="Futagami T."/>
            <person name="Toyoda A."/>
            <person name="Takaki Y."/>
            <person name="Nishi S."/>
            <person name="Hori S."/>
            <person name="Arai W."/>
            <person name="Tsubouchi T."/>
            <person name="Morono Y."/>
            <person name="Uchiyama I."/>
            <person name="Ito T."/>
            <person name="Fujiyama A."/>
            <person name="Inagaki F."/>
            <person name="Takami H."/>
        </authorList>
    </citation>
    <scope>NUCLEOTIDE SEQUENCE</scope>
    <source>
        <strain evidence="2">Expedition CK06-06</strain>
    </source>
</reference>
<organism evidence="2">
    <name type="scientific">marine sediment metagenome</name>
    <dbReference type="NCBI Taxonomy" id="412755"/>
    <lineage>
        <taxon>unclassified sequences</taxon>
        <taxon>metagenomes</taxon>
        <taxon>ecological metagenomes</taxon>
    </lineage>
</organism>
<proteinExistence type="predicted"/>
<dbReference type="AlphaFoldDB" id="X0UM68"/>
<dbReference type="EMBL" id="BARS01029637">
    <property type="protein sequence ID" value="GAG06760.1"/>
    <property type="molecule type" value="Genomic_DNA"/>
</dbReference>